<sequence length="118" mass="12979">MSGDDLKHILIFLGAFASIFGIVYVFLMTRSRERMAMIERGVDASIFSGNGSISPTLKFGMLFVGIAIGMIVADVVANVMYTYYGFSKGISFPAMIFLFGGISLILNFVIERKLSKKK</sequence>
<feature type="transmembrane region" description="Helical" evidence="1">
    <location>
        <begin position="62"/>
        <end position="84"/>
    </location>
</feature>
<proteinExistence type="predicted"/>
<dbReference type="KEGG" id="spir:CWM47_16185"/>
<feature type="domain" description="DUF6249" evidence="2">
    <location>
        <begin position="10"/>
        <end position="111"/>
    </location>
</feature>
<gene>
    <name evidence="3" type="ORF">CWM47_16185</name>
</gene>
<protein>
    <recommendedName>
        <fullName evidence="2">DUF6249 domain-containing protein</fullName>
    </recommendedName>
</protein>
<evidence type="ECO:0000259" key="2">
    <source>
        <dbReference type="Pfam" id="PF19762"/>
    </source>
</evidence>
<dbReference type="AlphaFoldDB" id="A0A2K8Z057"/>
<keyword evidence="1" id="KW-1133">Transmembrane helix</keyword>
<evidence type="ECO:0000256" key="1">
    <source>
        <dbReference type="SAM" id="Phobius"/>
    </source>
</evidence>
<keyword evidence="1" id="KW-0472">Membrane</keyword>
<dbReference type="InterPro" id="IPR046216">
    <property type="entry name" value="DUF6249"/>
</dbReference>
<dbReference type="EMBL" id="CP025096">
    <property type="protein sequence ID" value="AUD03239.1"/>
    <property type="molecule type" value="Genomic_DNA"/>
</dbReference>
<evidence type="ECO:0000313" key="4">
    <source>
        <dbReference type="Proteomes" id="UP000232883"/>
    </source>
</evidence>
<organism evidence="3 4">
    <name type="scientific">Spirosoma pollinicola</name>
    <dbReference type="NCBI Taxonomy" id="2057025"/>
    <lineage>
        <taxon>Bacteria</taxon>
        <taxon>Pseudomonadati</taxon>
        <taxon>Bacteroidota</taxon>
        <taxon>Cytophagia</taxon>
        <taxon>Cytophagales</taxon>
        <taxon>Cytophagaceae</taxon>
        <taxon>Spirosoma</taxon>
    </lineage>
</organism>
<dbReference type="Pfam" id="PF19762">
    <property type="entry name" value="DUF6249"/>
    <property type="match status" value="1"/>
</dbReference>
<dbReference type="Proteomes" id="UP000232883">
    <property type="component" value="Chromosome"/>
</dbReference>
<reference evidence="3 4" key="1">
    <citation type="submission" date="2017-11" db="EMBL/GenBank/DDBJ databases">
        <title>Taxonomic description and genome sequences of Spirosoma HA7 sp. nov., isolated from pollen microhabitat of Corylus avellana.</title>
        <authorList>
            <person name="Ambika Manirajan B."/>
            <person name="Suarez C."/>
            <person name="Ratering S."/>
            <person name="Geissler-Plaum R."/>
            <person name="Cardinale M."/>
            <person name="Sylvia S."/>
        </authorList>
    </citation>
    <scope>NUCLEOTIDE SEQUENCE [LARGE SCALE GENOMIC DNA]</scope>
    <source>
        <strain evidence="3 4">HA7</strain>
    </source>
</reference>
<evidence type="ECO:0000313" key="3">
    <source>
        <dbReference type="EMBL" id="AUD03239.1"/>
    </source>
</evidence>
<dbReference type="OrthoDB" id="679295at2"/>
<name>A0A2K8Z057_9BACT</name>
<accession>A0A2K8Z057</accession>
<dbReference type="RefSeq" id="WP_100989259.1">
    <property type="nucleotide sequence ID" value="NZ_CP025096.1"/>
</dbReference>
<feature type="transmembrane region" description="Helical" evidence="1">
    <location>
        <begin position="90"/>
        <end position="110"/>
    </location>
</feature>
<feature type="transmembrane region" description="Helical" evidence="1">
    <location>
        <begin position="6"/>
        <end position="27"/>
    </location>
</feature>
<keyword evidence="1" id="KW-0812">Transmembrane</keyword>
<keyword evidence="4" id="KW-1185">Reference proteome</keyword>